<dbReference type="InterPro" id="IPR036465">
    <property type="entry name" value="vWFA_dom_sf"/>
</dbReference>
<dbReference type="AlphaFoldDB" id="A0A2M8PCY1"/>
<comment type="caution">
    <text evidence="2">The sequence shown here is derived from an EMBL/GenBank/DDBJ whole genome shotgun (WGS) entry which is preliminary data.</text>
</comment>
<dbReference type="EMBL" id="PGTM01000164">
    <property type="protein sequence ID" value="PJF35380.1"/>
    <property type="molecule type" value="Genomic_DNA"/>
</dbReference>
<sequence>MAERLFDEKTLRQLDQLSLIATRVRVGVMKGERRSVRRGTSLEFADYRNYARGDDLRRVDWNVFARLERPFIKLFEEEEDLAVHVLLDASASMDFPREGEGEPRHHKFRFGQRVAAALAYIGLASGDNVAVTALYGAALNVTWGPHRGRGRSLALLEYIEALRPVGHLDLAGALRDYAMRNRRAGLCLFISDLLAPSGWQDGIAALQGVGHEIAIIHLLSPEEIDPPLAGDLQLVDVESGATADVTIDAAMRELYLRRLLAWRDEITAYCRKRGIHYAAAETSTNWEALIMTELRRLGVIR</sequence>
<dbReference type="PANTHER" id="PTHR33608">
    <property type="entry name" value="BLL2464 PROTEIN"/>
    <property type="match status" value="1"/>
</dbReference>
<protein>
    <submittedName>
        <fullName evidence="2">DUF58 domain-containing protein</fullName>
    </submittedName>
</protein>
<dbReference type="PANTHER" id="PTHR33608:SF7">
    <property type="entry name" value="DUF58 DOMAIN-CONTAINING PROTEIN"/>
    <property type="match status" value="1"/>
</dbReference>
<dbReference type="SUPFAM" id="SSF53300">
    <property type="entry name" value="vWA-like"/>
    <property type="match status" value="1"/>
</dbReference>
<dbReference type="Pfam" id="PF01882">
    <property type="entry name" value="DUF58"/>
    <property type="match status" value="1"/>
</dbReference>
<name>A0A2M8PCY1_9CHLR</name>
<accession>A0A2M8PCY1</accession>
<evidence type="ECO:0000313" key="2">
    <source>
        <dbReference type="EMBL" id="PJF35380.1"/>
    </source>
</evidence>
<feature type="domain" description="DUF58" evidence="1">
    <location>
        <begin position="46"/>
        <end position="258"/>
    </location>
</feature>
<organism evidence="2 3">
    <name type="scientific">Candidatus Thermofonsia Clade 1 bacterium</name>
    <dbReference type="NCBI Taxonomy" id="2364210"/>
    <lineage>
        <taxon>Bacteria</taxon>
        <taxon>Bacillati</taxon>
        <taxon>Chloroflexota</taxon>
        <taxon>Candidatus Thermofontia</taxon>
        <taxon>Candidatus Thermofonsia Clade 1</taxon>
    </lineage>
</organism>
<evidence type="ECO:0000259" key="1">
    <source>
        <dbReference type="Pfam" id="PF01882"/>
    </source>
</evidence>
<evidence type="ECO:0000313" key="3">
    <source>
        <dbReference type="Proteomes" id="UP000229681"/>
    </source>
</evidence>
<dbReference type="InterPro" id="IPR002881">
    <property type="entry name" value="DUF58"/>
</dbReference>
<gene>
    <name evidence="2" type="ORF">CUN49_10880</name>
</gene>
<dbReference type="Proteomes" id="UP000229681">
    <property type="component" value="Unassembled WGS sequence"/>
</dbReference>
<reference evidence="2 3" key="1">
    <citation type="submission" date="2017-11" db="EMBL/GenBank/DDBJ databases">
        <title>Evolution of Phototrophy in the Chloroflexi Phylum Driven by Horizontal Gene Transfer.</title>
        <authorList>
            <person name="Ward L.M."/>
            <person name="Hemp J."/>
            <person name="Shih P.M."/>
            <person name="Mcglynn S.E."/>
            <person name="Fischer W."/>
        </authorList>
    </citation>
    <scope>NUCLEOTIDE SEQUENCE [LARGE SCALE GENOMIC DNA]</scope>
    <source>
        <strain evidence="2">JP3_13</strain>
    </source>
</reference>
<proteinExistence type="predicted"/>